<dbReference type="SUPFAM" id="SSF46689">
    <property type="entry name" value="Homeodomain-like"/>
    <property type="match status" value="2"/>
</dbReference>
<reference evidence="4 5" key="1">
    <citation type="submission" date="2017-10" db="EMBL/GenBank/DDBJ databases">
        <title>FDA dAtabase for Regulatory Grade micrObial Sequences (FDA-ARGOS): Supporting development and validation of Infectious Disease Dx tests.</title>
        <authorList>
            <person name="Campos J."/>
            <person name="Goldberg B."/>
            <person name="Tallon L.J."/>
            <person name="Sadzewicz L."/>
            <person name="Sengamalay N."/>
            <person name="Ott S."/>
            <person name="Godinez A."/>
            <person name="Nagaraj S."/>
            <person name="Vyas G."/>
            <person name="Aluvathingal J."/>
            <person name="Nadendla S."/>
            <person name="Geyer C."/>
            <person name="Nandy P."/>
            <person name="Hobson J."/>
            <person name="Sichtig H."/>
        </authorList>
    </citation>
    <scope>NUCLEOTIDE SEQUENCE [LARGE SCALE GENOMIC DNA]</scope>
    <source>
        <strain evidence="4 5">FDAARGOS_185</strain>
    </source>
</reference>
<dbReference type="Pfam" id="PF12833">
    <property type="entry name" value="HTH_18"/>
    <property type="match status" value="1"/>
</dbReference>
<dbReference type="Gene3D" id="1.10.10.60">
    <property type="entry name" value="Homeodomain-like"/>
    <property type="match status" value="2"/>
</dbReference>
<dbReference type="PANTHER" id="PTHR43280">
    <property type="entry name" value="ARAC-FAMILY TRANSCRIPTIONAL REGULATOR"/>
    <property type="match status" value="1"/>
</dbReference>
<dbReference type="PANTHER" id="PTHR43280:SF30">
    <property type="entry name" value="MMSAB OPERON REGULATORY PROTEIN"/>
    <property type="match status" value="1"/>
</dbReference>
<dbReference type="Pfam" id="PF02311">
    <property type="entry name" value="AraC_binding"/>
    <property type="match status" value="1"/>
</dbReference>
<dbReference type="InterPro" id="IPR001387">
    <property type="entry name" value="Cro/C1-type_HTH"/>
</dbReference>
<dbReference type="SMART" id="SM00342">
    <property type="entry name" value="HTH_ARAC"/>
    <property type="match status" value="1"/>
</dbReference>
<evidence type="ECO:0000256" key="1">
    <source>
        <dbReference type="ARBA" id="ARBA00023015"/>
    </source>
</evidence>
<dbReference type="InterPro" id="IPR037923">
    <property type="entry name" value="HTH-like"/>
</dbReference>
<sequence>MKQRKRDGFKNERYVKFPTMNFPSYLAHPLVEHTYATELGYYPKAKHHYRERLDGADEAIMFFCQEGQGTICIYTENHWEKISIQPFSIFCIPPKIPHYYYSNDADPWSIIWVHFSSPLIEQLPIQSFTLASMSDGQKREILESSLIELFSMDRKNYTLENAIFIANLLRHILVTSYYYLDTTHSNQKKDYLLTACIQYMAQHLQAFITLEDLSQKFNVSTSYLNKIFKKETGKSPIGFFTKLKMDEACKLLRITKLKIIEIAKELGYDDPYYFSRLFKKYNHMSPKAYRERYVPTFKNFTKDF</sequence>
<keyword evidence="2" id="KW-0238">DNA-binding</keyword>
<dbReference type="CDD" id="cd06986">
    <property type="entry name" value="cupin_MmsR-like_N"/>
    <property type="match status" value="1"/>
</dbReference>
<keyword evidence="1" id="KW-0805">Transcription regulation</keyword>
<comment type="caution">
    <text evidence="4">The sequence shown here is derived from an EMBL/GenBank/DDBJ whole genome shotgun (WGS) entry which is preliminary data.</text>
</comment>
<dbReference type="InterPro" id="IPR018060">
    <property type="entry name" value="HTH_AraC"/>
</dbReference>
<accession>A0A8B5VU86</accession>
<organism evidence="4 5">
    <name type="scientific">Enterococcus avium</name>
    <name type="common">Streptococcus avium</name>
    <dbReference type="NCBI Taxonomy" id="33945"/>
    <lineage>
        <taxon>Bacteria</taxon>
        <taxon>Bacillati</taxon>
        <taxon>Bacillota</taxon>
        <taxon>Bacilli</taxon>
        <taxon>Lactobacillales</taxon>
        <taxon>Enterococcaceae</taxon>
        <taxon>Enterococcus</taxon>
    </lineage>
</organism>
<dbReference type="CDD" id="cd00093">
    <property type="entry name" value="HTH_XRE"/>
    <property type="match status" value="1"/>
</dbReference>
<dbReference type="GO" id="GO:0043565">
    <property type="term" value="F:sequence-specific DNA binding"/>
    <property type="evidence" value="ECO:0007669"/>
    <property type="project" value="InterPro"/>
</dbReference>
<dbReference type="AlphaFoldDB" id="A0A8B5VU86"/>
<keyword evidence="3" id="KW-0804">Transcription</keyword>
<evidence type="ECO:0000256" key="3">
    <source>
        <dbReference type="ARBA" id="ARBA00023163"/>
    </source>
</evidence>
<evidence type="ECO:0000256" key="2">
    <source>
        <dbReference type="ARBA" id="ARBA00023125"/>
    </source>
</evidence>
<dbReference type="SUPFAM" id="SSF51215">
    <property type="entry name" value="Regulatory protein AraC"/>
    <property type="match status" value="1"/>
</dbReference>
<dbReference type="InterPro" id="IPR020449">
    <property type="entry name" value="Tscrpt_reg_AraC-type_HTH"/>
</dbReference>
<evidence type="ECO:0000313" key="5">
    <source>
        <dbReference type="Proteomes" id="UP000316316"/>
    </source>
</evidence>
<dbReference type="Proteomes" id="UP000316316">
    <property type="component" value="Unassembled WGS sequence"/>
</dbReference>
<dbReference type="EMBL" id="PDXQ01000002">
    <property type="protein sequence ID" value="TRZ28830.1"/>
    <property type="molecule type" value="Genomic_DNA"/>
</dbReference>
<dbReference type="Gene3D" id="2.60.120.280">
    <property type="entry name" value="Regulatory protein AraC"/>
    <property type="match status" value="1"/>
</dbReference>
<dbReference type="PRINTS" id="PR00032">
    <property type="entry name" value="HTHARAC"/>
</dbReference>
<dbReference type="InterPro" id="IPR009057">
    <property type="entry name" value="Homeodomain-like_sf"/>
</dbReference>
<name>A0A8B5VU86_ENTAV</name>
<gene>
    <name evidence="4" type="ORF">AUF17_19175</name>
</gene>
<dbReference type="GO" id="GO:0003700">
    <property type="term" value="F:DNA-binding transcription factor activity"/>
    <property type="evidence" value="ECO:0007669"/>
    <property type="project" value="InterPro"/>
</dbReference>
<dbReference type="RefSeq" id="WP_016178714.1">
    <property type="nucleotide sequence ID" value="NZ_CAAKOC010000267.1"/>
</dbReference>
<proteinExistence type="predicted"/>
<dbReference type="InterPro" id="IPR003313">
    <property type="entry name" value="AraC-bd"/>
</dbReference>
<dbReference type="PROSITE" id="PS01124">
    <property type="entry name" value="HTH_ARAC_FAMILY_2"/>
    <property type="match status" value="1"/>
</dbReference>
<evidence type="ECO:0000313" key="4">
    <source>
        <dbReference type="EMBL" id="TRZ28830.1"/>
    </source>
</evidence>
<protein>
    <submittedName>
        <fullName evidence="4">AraC family transcriptional regulator</fullName>
    </submittedName>
</protein>